<dbReference type="PANTHER" id="PTHR33130:SF12">
    <property type="entry name" value="EXPRESSED PROTEIN"/>
    <property type="match status" value="1"/>
</dbReference>
<dbReference type="InterPro" id="IPR012438">
    <property type="entry name" value="DUF1639"/>
</dbReference>
<organism evidence="3">
    <name type="scientific">Ananas comosus</name>
    <name type="common">Pineapple</name>
    <name type="synonym">Ananas ananas</name>
    <dbReference type="NCBI Taxonomy" id="4615"/>
    <lineage>
        <taxon>Eukaryota</taxon>
        <taxon>Viridiplantae</taxon>
        <taxon>Streptophyta</taxon>
        <taxon>Embryophyta</taxon>
        <taxon>Tracheophyta</taxon>
        <taxon>Spermatophyta</taxon>
        <taxon>Magnoliopsida</taxon>
        <taxon>Liliopsida</taxon>
        <taxon>Poales</taxon>
        <taxon>Bromeliaceae</taxon>
        <taxon>Bromelioideae</taxon>
        <taxon>Ananas</taxon>
    </lineage>
</organism>
<evidence type="ECO:0000313" key="6">
    <source>
        <dbReference type="RefSeq" id="XP_020096201.1"/>
    </source>
</evidence>
<reference evidence="2" key="1">
    <citation type="journal article" date="2015" name="Nat. Genet.">
        <title>The pineapple genome and the evolution of CAM photosynthesis.</title>
        <authorList>
            <person name="Ming R."/>
            <person name="VanBuren R."/>
            <person name="Wai C.M."/>
            <person name="Tang H."/>
            <person name="Schatz M.C."/>
            <person name="Bowers J.E."/>
            <person name="Lyons E."/>
            <person name="Wang M.L."/>
            <person name="Chen J."/>
            <person name="Biggers E."/>
            <person name="Zhang J."/>
            <person name="Huang L."/>
            <person name="Zhang L."/>
            <person name="Miao W."/>
            <person name="Zhang J."/>
            <person name="Ye Z."/>
            <person name="Miao C."/>
            <person name="Lin Z."/>
            <person name="Wang H."/>
            <person name="Zhou H."/>
            <person name="Yim W.C."/>
            <person name="Priest H.D."/>
            <person name="Zheng C."/>
            <person name="Woodhouse M."/>
            <person name="Edger P.P."/>
            <person name="Guyot R."/>
            <person name="Guo H.B."/>
            <person name="Guo H."/>
            <person name="Zheng G."/>
            <person name="Singh R."/>
            <person name="Sharma A."/>
            <person name="Min X."/>
            <person name="Zheng Y."/>
            <person name="Lee H."/>
            <person name="Gurtowski J."/>
            <person name="Sedlazeck F.J."/>
            <person name="Harkess A."/>
            <person name="McKain M.R."/>
            <person name="Liao Z."/>
            <person name="Fang J."/>
            <person name="Liu J."/>
            <person name="Zhang X."/>
            <person name="Zhang Q."/>
            <person name="Hu W."/>
            <person name="Qin Y."/>
            <person name="Wang K."/>
            <person name="Chen L.Y."/>
            <person name="Shirley N."/>
            <person name="Lin Y.R."/>
            <person name="Liu L.Y."/>
            <person name="Hernandez A.G."/>
            <person name="Wright C.L."/>
            <person name="Bulone V."/>
            <person name="Tuskan G.A."/>
            <person name="Heath K."/>
            <person name="Zee F."/>
            <person name="Moore P.H."/>
            <person name="Sunkar R."/>
            <person name="Leebens-Mack J.H."/>
            <person name="Mockler T."/>
            <person name="Bennetzen J.L."/>
            <person name="Freeling M."/>
            <person name="Sankoff D."/>
            <person name="Paterson A.H."/>
            <person name="Zhu X."/>
            <person name="Yang X."/>
            <person name="Smith J.A."/>
            <person name="Cushman J.C."/>
            <person name="Paull R.E."/>
            <person name="Yu Q."/>
        </authorList>
    </citation>
    <scope>NUCLEOTIDE SEQUENCE [LARGE SCALE GENOMIC DNA]</scope>
    <source>
        <strain evidence="2">cv. F153</strain>
    </source>
</reference>
<reference evidence="3 4" key="2">
    <citation type="submission" date="2025-04" db="UniProtKB">
        <authorList>
            <consortium name="RefSeq"/>
        </authorList>
    </citation>
    <scope>IDENTIFICATION</scope>
    <source>
        <tissue evidence="3 4">Leaf</tissue>
    </source>
</reference>
<evidence type="ECO:0000313" key="4">
    <source>
        <dbReference type="RefSeq" id="XP_020096198.1"/>
    </source>
</evidence>
<feature type="compositionally biased region" description="Gly residues" evidence="1">
    <location>
        <begin position="77"/>
        <end position="89"/>
    </location>
</feature>
<dbReference type="OrthoDB" id="601691at2759"/>
<evidence type="ECO:0000313" key="5">
    <source>
        <dbReference type="RefSeq" id="XP_020096200.1"/>
    </source>
</evidence>
<dbReference type="RefSeq" id="XP_020096200.1">
    <property type="nucleotide sequence ID" value="XM_020240611.1"/>
</dbReference>
<feature type="region of interest" description="Disordered" evidence="1">
    <location>
        <begin position="219"/>
        <end position="242"/>
    </location>
</feature>
<accession>A0A6P5FKM5</accession>
<feature type="compositionally biased region" description="Basic residues" evidence="1">
    <location>
        <begin position="223"/>
        <end position="232"/>
    </location>
</feature>
<feature type="region of interest" description="Disordered" evidence="1">
    <location>
        <begin position="1"/>
        <end position="136"/>
    </location>
</feature>
<dbReference type="RefSeq" id="XP_020096198.1">
    <property type="nucleotide sequence ID" value="XM_020240609.1"/>
</dbReference>
<dbReference type="RefSeq" id="XP_020096201.1">
    <property type="nucleotide sequence ID" value="XM_020240612.1"/>
</dbReference>
<dbReference type="Proteomes" id="UP000515123">
    <property type="component" value="Linkage group 9"/>
</dbReference>
<dbReference type="GeneID" id="109715542"/>
<dbReference type="AlphaFoldDB" id="A0A6P5FKM5"/>
<feature type="compositionally biased region" description="Gly residues" evidence="1">
    <location>
        <begin position="13"/>
        <end position="27"/>
    </location>
</feature>
<protein>
    <submittedName>
        <fullName evidence="3 4">Forkhead box protein C1-like</fullName>
    </submittedName>
</protein>
<dbReference type="Pfam" id="PF07797">
    <property type="entry name" value="DUF1639"/>
    <property type="match status" value="1"/>
</dbReference>
<name>A0A6P5FKM5_ANACO</name>
<keyword evidence="2" id="KW-1185">Reference proteome</keyword>
<dbReference type="RefSeq" id="XP_020096197.1">
    <property type="nucleotide sequence ID" value="XM_020240608.1"/>
</dbReference>
<evidence type="ECO:0000256" key="1">
    <source>
        <dbReference type="SAM" id="MobiDB-lite"/>
    </source>
</evidence>
<dbReference type="RefSeq" id="XP_020096203.1">
    <property type="nucleotide sequence ID" value="XM_020240614.1"/>
</dbReference>
<gene>
    <name evidence="3 4 5 6 7 8" type="primary">LOC109715542</name>
</gene>
<evidence type="ECO:0000313" key="7">
    <source>
        <dbReference type="RefSeq" id="XP_020096202.1"/>
    </source>
</evidence>
<evidence type="ECO:0000313" key="8">
    <source>
        <dbReference type="RefSeq" id="XP_020096203.1"/>
    </source>
</evidence>
<proteinExistence type="predicted"/>
<evidence type="ECO:0000313" key="2">
    <source>
        <dbReference type="Proteomes" id="UP000515123"/>
    </source>
</evidence>
<dbReference type="RefSeq" id="XP_020096202.1">
    <property type="nucleotide sequence ID" value="XM_020240613.1"/>
</dbReference>
<evidence type="ECO:0000313" key="3">
    <source>
        <dbReference type="RefSeq" id="XP_020096197.1"/>
    </source>
</evidence>
<sequence>MDREAKNPPRAPRGGGGGVGGGGGGGAAPEPSFPLQWGSRKRLRCLKVREEGGGSPAKSDSNPRRSLSRINRRIIAGGVGGGGGGGGGDNHFPSPPPHHHPAPLCLRKADSAGCENGGKSQSMSSSPEKEDRFYSTRGSAATVFEENGVIGNGEERGAAVLPRFFISLSNKEKEEDFLQMKGCKLPQRPKKRSKLIQKCLLLVSPGAWLSEISQERYEVREKKGSRKRRRGLKAMSMESDSE</sequence>
<dbReference type="PANTHER" id="PTHR33130">
    <property type="entry name" value="PUTATIVE (DUF1639)-RELATED"/>
    <property type="match status" value="1"/>
</dbReference>